<reference evidence="1 2" key="1">
    <citation type="journal article" date="2012" name="BMC Genomics">
        <title>Comparative genomics of bacteria in the genus Providencia isolated from wild Drosophila melanogaster.</title>
        <authorList>
            <person name="Galac M.R."/>
            <person name="Lazzaro B.P."/>
        </authorList>
    </citation>
    <scope>NUCLEOTIDE SEQUENCE [LARGE SCALE GENOMIC DNA]</scope>
    <source>
        <strain evidence="1 2">DSM 19967</strain>
    </source>
</reference>
<name>K8WL18_9GAMM</name>
<comment type="caution">
    <text evidence="1">The sequence shown here is derived from an EMBL/GenBank/DDBJ whole genome shotgun (WGS) entry which is preliminary data.</text>
</comment>
<proteinExistence type="predicted"/>
<protein>
    <submittedName>
        <fullName evidence="1">Uncharacterized protein</fullName>
    </submittedName>
</protein>
<evidence type="ECO:0000313" key="1">
    <source>
        <dbReference type="EMBL" id="EKT61249.1"/>
    </source>
</evidence>
<dbReference type="PATRIC" id="fig|1141660.3.peg.207"/>
<dbReference type="EMBL" id="AKKN01000002">
    <property type="protein sequence ID" value="EKT61249.1"/>
    <property type="molecule type" value="Genomic_DNA"/>
</dbReference>
<sequence length="1467" mass="168215">MDSQHSQQNILNKEINQGNLKLGYYADRGRVAMIKNGSKLLNELKNNPNQSTGSQAAFLMMNWLIGKSRLPNNHLNNFILSAVEKETLSQLHPSHNLFIDRFDSPHHWREGDKRSAQQLADALLPSGQWHRHYDTVILPSDATNEQIQLIRHWLALTGGSVLILHDEAISPSAAVIQLMDEIMPIQSKNDDIQNIHENYQPEIQAGIAVYTNHKNQLIQIAQLAHLQEYSTNLPPQPSKTEWIFKTFIKIPKDGDFTFVADTNENSGDIQFEVGSNNVTFKKQTKIGWIRLNDLKAGEIYPVKITTKTNGTPPRLRLGWGMPNSQQLTFIPQDAFLSQVHQPISNNQSPVEFKQQRDIRQLNQLITGFQQVISLPATSINQIHLTEQLVKDAEYFSITIENKIHEPLLELDDIPLSKNTTWRQLAQNIEKHINQQISPAFRPISVHYDNGILNLSGEGVFFTQFQLKKNQTIPYIDKVIPIITEQKQYPDYAITQYRMNIELEKLNQFTHLTMISKDSDNRDINLIQRAFKLPNTQFDSPEQFASYLNGYLRRCDYALSVTWDEQKQQLVITDSLNRKREKLSFGYQEQILPIAITENRLEMANKLTLGEITGQLPQHTDIKAYQLLENAKSGDLSFNQITGEWHYQPHVNKPFVGFDQFDFIATLKDGSQSAPISIQLQTENAPIVSYPGKRTFRMADPIYHEPIARHYPIPCDMRLNMISLTQAHEQPINSKYLTLIENRWALIKVDLTSSTEAYAPDITAIVRDFWGNILGKVQLSGPDRLPKQRQALPIQPTVDGKIANQNSYTAPLKGCWLKPGISIQLFINDQPFVNHLTDYNGYFSPEVIPESQLTAHITNHTLYQKGQGLYAYSPMSWGLEAAAKLPISQITLYNTPAEAISPPLFGFTHPNLSNSTLNMPQYDKPNPLLSFPHQQIDWALQQSEMRYKASPHQTELFYTAIEPTDTDSRLGIAFPFYGGGIAQPDIMWHEVFGHGLKLPHTTDPSYPYSNSHNGLHVAYDQSKQTYITYQSLEDDQKQNYEVKPAMYPAFDFEYKAPYHAFIPHSSYYNWKIQHRVDKFPAQNKQSTDTPIYWISGHIFTLANGQNHPYNHIEVRKTIGDISDTTRIIPTDWDPYTSREERIAVTYATDKGLITEDHFIKSLDTISVNIPDKGELVKIEFLTHKNQVMHTYKNPDALANRLLSQWDKAQLIFDDYWHGGKLFWSVTEPQSIDFPTDKINQQNITQNSILCAKWVQDGQCYQQYFSLSDPWGATNHVNNITLEHTFIPLNHLSLQADKMVRPFKQSIEVNMPLLSDVYINQTIDISALQLPEKEHNYWATLLVENTQGEIVEQTPIEQWQITRQDNQLTVIGTIDSTPELTINAMKIYIDQHLQDEIPPHSITLTQPVQPNMRENRAYLEYDRPMVFNTIARQSELIAGMPAQEYSCTTHMQRCPQTTSCHFFAPPCQI</sequence>
<accession>K8WL18</accession>
<gene>
    <name evidence="1" type="ORF">OO7_01051</name>
</gene>
<dbReference type="Proteomes" id="UP000010290">
    <property type="component" value="Chromosome"/>
</dbReference>
<dbReference type="OrthoDB" id="6466806at2"/>
<keyword evidence="2" id="KW-1185">Reference proteome</keyword>
<dbReference type="HOGENOM" id="CLU_264987_0_0_6"/>
<organism evidence="1 2">
    <name type="scientific">Providencia sneebia DSM 19967</name>
    <dbReference type="NCBI Taxonomy" id="1141660"/>
    <lineage>
        <taxon>Bacteria</taxon>
        <taxon>Pseudomonadati</taxon>
        <taxon>Pseudomonadota</taxon>
        <taxon>Gammaproteobacteria</taxon>
        <taxon>Enterobacterales</taxon>
        <taxon>Morganellaceae</taxon>
        <taxon>Providencia</taxon>
    </lineage>
</organism>
<evidence type="ECO:0000313" key="2">
    <source>
        <dbReference type="Proteomes" id="UP000010290"/>
    </source>
</evidence>
<dbReference type="RefSeq" id="WP_008914106.1">
    <property type="nucleotide sequence ID" value="NZ_CM001773.1"/>
</dbReference>